<gene>
    <name evidence="2" type="ORF">BC938DRAFT_473670</name>
</gene>
<feature type="region of interest" description="Disordered" evidence="1">
    <location>
        <begin position="179"/>
        <end position="198"/>
    </location>
</feature>
<accession>A0A433Q3I7</accession>
<protein>
    <submittedName>
        <fullName evidence="2">Uncharacterized protein</fullName>
    </submittedName>
</protein>
<dbReference type="Proteomes" id="UP000274822">
    <property type="component" value="Unassembled WGS sequence"/>
</dbReference>
<reference evidence="2 3" key="1">
    <citation type="journal article" date="2018" name="New Phytol.">
        <title>Phylogenomics of Endogonaceae and evolution of mycorrhizas within Mucoromycota.</title>
        <authorList>
            <person name="Chang Y."/>
            <person name="Desiro A."/>
            <person name="Na H."/>
            <person name="Sandor L."/>
            <person name="Lipzen A."/>
            <person name="Clum A."/>
            <person name="Barry K."/>
            <person name="Grigoriev I.V."/>
            <person name="Martin F.M."/>
            <person name="Stajich J.E."/>
            <person name="Smith M.E."/>
            <person name="Bonito G."/>
            <person name="Spatafora J.W."/>
        </authorList>
    </citation>
    <scope>NUCLEOTIDE SEQUENCE [LARGE SCALE GENOMIC DNA]</scope>
    <source>
        <strain evidence="2 3">AD002</strain>
    </source>
</reference>
<dbReference type="AlphaFoldDB" id="A0A433Q3I7"/>
<comment type="caution">
    <text evidence="2">The sequence shown here is derived from an EMBL/GenBank/DDBJ whole genome shotgun (WGS) entry which is preliminary data.</text>
</comment>
<name>A0A433Q3I7_9FUNG</name>
<dbReference type="EMBL" id="RBNJ01016191">
    <property type="protein sequence ID" value="RUS24381.1"/>
    <property type="molecule type" value="Genomic_DNA"/>
</dbReference>
<evidence type="ECO:0000256" key="1">
    <source>
        <dbReference type="SAM" id="MobiDB-lite"/>
    </source>
</evidence>
<sequence>MTATYINTRCGPFACAANFVLPSFLFLPPNPAFLLLSSVPPKPTPTMNHFAAISRRLLTTSRPSLRLLATPRRHASVLASMPAQASESDLSVAPSPPVCPTGAATLSSEPLTATSNNAFHPANLPKGTRARLTMSELVRMLEASREILGFLEKQCAETKEEQEKTRSMVEALVREHRELRERMAESRRMNTKDERDKE</sequence>
<evidence type="ECO:0000313" key="2">
    <source>
        <dbReference type="EMBL" id="RUS24381.1"/>
    </source>
</evidence>
<evidence type="ECO:0000313" key="3">
    <source>
        <dbReference type="Proteomes" id="UP000274822"/>
    </source>
</evidence>
<keyword evidence="3" id="KW-1185">Reference proteome</keyword>
<proteinExistence type="predicted"/>
<organism evidence="2 3">
    <name type="scientific">Jimgerdemannia flammicorona</name>
    <dbReference type="NCBI Taxonomy" id="994334"/>
    <lineage>
        <taxon>Eukaryota</taxon>
        <taxon>Fungi</taxon>
        <taxon>Fungi incertae sedis</taxon>
        <taxon>Mucoromycota</taxon>
        <taxon>Mucoromycotina</taxon>
        <taxon>Endogonomycetes</taxon>
        <taxon>Endogonales</taxon>
        <taxon>Endogonaceae</taxon>
        <taxon>Jimgerdemannia</taxon>
    </lineage>
</organism>